<dbReference type="AlphaFoldDB" id="A0A3E2TH08"/>
<dbReference type="Pfam" id="PF02782">
    <property type="entry name" value="FGGY_C"/>
    <property type="match status" value="1"/>
</dbReference>
<accession>A0A3E2TH08</accession>
<organism evidence="6 7">
    <name type="scientific">Coprococcus catus</name>
    <dbReference type="NCBI Taxonomy" id="116085"/>
    <lineage>
        <taxon>Bacteria</taxon>
        <taxon>Bacillati</taxon>
        <taxon>Bacillota</taxon>
        <taxon>Clostridia</taxon>
        <taxon>Lachnospirales</taxon>
        <taxon>Lachnospiraceae</taxon>
        <taxon>Coprococcus</taxon>
    </lineage>
</organism>
<dbReference type="GO" id="GO:0005975">
    <property type="term" value="P:carbohydrate metabolic process"/>
    <property type="evidence" value="ECO:0007669"/>
    <property type="project" value="InterPro"/>
</dbReference>
<evidence type="ECO:0000313" key="7">
    <source>
        <dbReference type="Proteomes" id="UP000260773"/>
    </source>
</evidence>
<keyword evidence="2" id="KW-0808">Transferase</keyword>
<feature type="domain" description="Carbohydrate kinase FGGY N-terminal" evidence="4">
    <location>
        <begin position="5"/>
        <end position="256"/>
    </location>
</feature>
<dbReference type="Pfam" id="PF00370">
    <property type="entry name" value="FGGY_N"/>
    <property type="match status" value="1"/>
</dbReference>
<evidence type="ECO:0000259" key="5">
    <source>
        <dbReference type="Pfam" id="PF02782"/>
    </source>
</evidence>
<evidence type="ECO:0000256" key="2">
    <source>
        <dbReference type="ARBA" id="ARBA00022679"/>
    </source>
</evidence>
<dbReference type="EMBL" id="QVEP01000053">
    <property type="protein sequence ID" value="RGB74589.1"/>
    <property type="molecule type" value="Genomic_DNA"/>
</dbReference>
<dbReference type="InterPro" id="IPR018484">
    <property type="entry name" value="FGGY_N"/>
</dbReference>
<dbReference type="InterPro" id="IPR000577">
    <property type="entry name" value="Carb_kinase_FGGY"/>
</dbReference>
<comment type="similarity">
    <text evidence="1">Belongs to the FGGY kinase family.</text>
</comment>
<dbReference type="InterPro" id="IPR043129">
    <property type="entry name" value="ATPase_NBD"/>
</dbReference>
<name>A0A3E2TH08_9FIRM</name>
<dbReference type="Gene3D" id="3.30.420.40">
    <property type="match status" value="2"/>
</dbReference>
<feature type="domain" description="Carbohydrate kinase FGGY C-terminal" evidence="5">
    <location>
        <begin position="268"/>
        <end position="456"/>
    </location>
</feature>
<evidence type="ECO:0000259" key="4">
    <source>
        <dbReference type="Pfam" id="PF00370"/>
    </source>
</evidence>
<protein>
    <submittedName>
        <fullName evidence="6">Carbohydrate kinase</fullName>
    </submittedName>
</protein>
<dbReference type="CDD" id="cd00366">
    <property type="entry name" value="ASKHA_NBD_FGGY"/>
    <property type="match status" value="1"/>
</dbReference>
<comment type="caution">
    <text evidence="6">The sequence shown here is derived from an EMBL/GenBank/DDBJ whole genome shotgun (WGS) entry which is preliminary data.</text>
</comment>
<dbReference type="PANTHER" id="PTHR43095">
    <property type="entry name" value="SUGAR KINASE"/>
    <property type="match status" value="1"/>
</dbReference>
<evidence type="ECO:0000256" key="3">
    <source>
        <dbReference type="ARBA" id="ARBA00022777"/>
    </source>
</evidence>
<reference evidence="6 7" key="1">
    <citation type="submission" date="2018-08" db="EMBL/GenBank/DDBJ databases">
        <title>A genome reference for cultivated species of the human gut microbiota.</title>
        <authorList>
            <person name="Zou Y."/>
            <person name="Xue W."/>
            <person name="Luo G."/>
        </authorList>
    </citation>
    <scope>NUCLEOTIDE SEQUENCE [LARGE SCALE GENOMIC DNA]</scope>
    <source>
        <strain evidence="6 7">AF45-17</strain>
    </source>
</reference>
<dbReference type="SUPFAM" id="SSF53067">
    <property type="entry name" value="Actin-like ATPase domain"/>
    <property type="match status" value="2"/>
</dbReference>
<dbReference type="Proteomes" id="UP000260773">
    <property type="component" value="Unassembled WGS sequence"/>
</dbReference>
<gene>
    <name evidence="6" type="ORF">DW070_14800</name>
</gene>
<keyword evidence="3 6" id="KW-0418">Kinase</keyword>
<sequence length="513" mass="56256">MEKFYLGFDAGTQSVKVTVYNEKMECVASTSAPTTLTYPHPGWVDMDVDEYLALTVNGMAECSRQMREKGLDPKQIQSIMGDGIICGIAGVDEEGNAITPYINYLDSRTQEDEVLINSWDLDIWGRETGNPEAKCMFPALFARWLLKNNEAFKEHGAKFIHNAPYVLAHLAGLKAKDMFIDWGAMSGWGMGYKVEEKCWSPEQLKLLGIEASMMPKIVKPWDIVGHLTEEMSEKTGLAAGTPICGGAGDTMQSMLGSGNMGAGQAVDVAGTCSMFCVSTKGIIPELSKKGAGLIFNSGTLPDTYFYWGYIRTGGLALRWFKDSVCGQEKDGDYFDVLNNAAKDIPAGSDGVLFLPYLTGGTNDVKEATGCFLNMTLDTDQATLWHAVLEAIGYDYMEITDLYRGAGVDMSRITITEGGSRSEIWNQMKSDMLGSEVITLKNAGGAVVTDCIVGAYALGHITNMKAALTESLEIKKLYYTNAENHDFYAKQYALQKKLVKQDMKEAFHTLKALH</sequence>
<proteinExistence type="inferred from homology"/>
<dbReference type="PIRSF" id="PIRSF000538">
    <property type="entry name" value="GlpK"/>
    <property type="match status" value="1"/>
</dbReference>
<dbReference type="GO" id="GO:0016301">
    <property type="term" value="F:kinase activity"/>
    <property type="evidence" value="ECO:0007669"/>
    <property type="project" value="UniProtKB-KW"/>
</dbReference>
<evidence type="ECO:0000256" key="1">
    <source>
        <dbReference type="ARBA" id="ARBA00009156"/>
    </source>
</evidence>
<evidence type="ECO:0000313" key="6">
    <source>
        <dbReference type="EMBL" id="RGB74589.1"/>
    </source>
</evidence>
<dbReference type="InterPro" id="IPR050406">
    <property type="entry name" value="FGGY_Carb_Kinase"/>
</dbReference>
<dbReference type="InterPro" id="IPR018485">
    <property type="entry name" value="FGGY_C"/>
</dbReference>